<dbReference type="GO" id="GO:0016491">
    <property type="term" value="F:oxidoreductase activity"/>
    <property type="evidence" value="ECO:0007669"/>
    <property type="project" value="UniProtKB-KW"/>
</dbReference>
<evidence type="ECO:0000313" key="4">
    <source>
        <dbReference type="Proteomes" id="UP000326924"/>
    </source>
</evidence>
<sequence length="334" mass="36832">MATTTTTTTLPTRTLGRNGPSVPALGLGCMGLSAYYGPVKPDSERLAFLDRAYELGLRFWDTADIYGDSEELLGRWFRERAGKRGDVFLATKFAINKVEEGNGVRGDRAYVLRACERSLNRLGVDYIDLYYMHRPDPETPIEETIGALLELKAAGKIKHIGLSECSAATLRRAAALTQIAAYQVEYSPFFTDIEAAEISLLSTARELGVAIVPYSPLGRGLLTGKYRSPRDFAAGDFRRMLPRYSEENFPRLLEVVDALAALAAARPRCSVGQLTLAWVLAQGDDFVPLFGTTSVRNLEENLAALEVRLSELEEREIRNVVDKASLVGARYPEA</sequence>
<keyword evidence="1" id="KW-0560">Oxidoreductase</keyword>
<feature type="domain" description="NADP-dependent oxidoreductase" evidence="2">
    <location>
        <begin position="25"/>
        <end position="320"/>
    </location>
</feature>
<dbReference type="SUPFAM" id="SSF51430">
    <property type="entry name" value="NAD(P)-linked oxidoreductase"/>
    <property type="match status" value="1"/>
</dbReference>
<protein>
    <submittedName>
        <fullName evidence="3">NADP-dependent oxidoreductase domain-containing protein</fullName>
    </submittedName>
</protein>
<dbReference type="AlphaFoldDB" id="A0A5J5F449"/>
<dbReference type="EMBL" id="VXIS01000037">
    <property type="protein sequence ID" value="KAA8911294.1"/>
    <property type="molecule type" value="Genomic_DNA"/>
</dbReference>
<gene>
    <name evidence="3" type="ORF">FN846DRAFT_774155</name>
</gene>
<comment type="caution">
    <text evidence="3">The sequence shown here is derived from an EMBL/GenBank/DDBJ whole genome shotgun (WGS) entry which is preliminary data.</text>
</comment>
<keyword evidence="4" id="KW-1185">Reference proteome</keyword>
<name>A0A5J5F449_9PEZI</name>
<dbReference type="GO" id="GO:0005737">
    <property type="term" value="C:cytoplasm"/>
    <property type="evidence" value="ECO:0007669"/>
    <property type="project" value="TreeGrafter"/>
</dbReference>
<accession>A0A5J5F449</accession>
<dbReference type="PANTHER" id="PTHR43625">
    <property type="entry name" value="AFLATOXIN B1 ALDEHYDE REDUCTASE"/>
    <property type="match status" value="1"/>
</dbReference>
<dbReference type="Gene3D" id="3.20.20.100">
    <property type="entry name" value="NADP-dependent oxidoreductase domain"/>
    <property type="match status" value="1"/>
</dbReference>
<dbReference type="Proteomes" id="UP000326924">
    <property type="component" value="Unassembled WGS sequence"/>
</dbReference>
<dbReference type="PANTHER" id="PTHR43625:SF40">
    <property type="entry name" value="ALDO-KETO REDUCTASE YAKC [NADP(+)]"/>
    <property type="match status" value="1"/>
</dbReference>
<dbReference type="Pfam" id="PF00248">
    <property type="entry name" value="Aldo_ket_red"/>
    <property type="match status" value="1"/>
</dbReference>
<reference evidence="3 4" key="1">
    <citation type="submission" date="2019-09" db="EMBL/GenBank/DDBJ databases">
        <title>Draft genome of the ectomycorrhizal ascomycete Sphaerosporella brunnea.</title>
        <authorList>
            <consortium name="DOE Joint Genome Institute"/>
            <person name="Benucci G.M."/>
            <person name="Marozzi G."/>
            <person name="Antonielli L."/>
            <person name="Sanchez S."/>
            <person name="Marco P."/>
            <person name="Wang X."/>
            <person name="Falini L.B."/>
            <person name="Barry K."/>
            <person name="Haridas S."/>
            <person name="Lipzen A."/>
            <person name="Labutti K."/>
            <person name="Grigoriev I.V."/>
            <person name="Murat C."/>
            <person name="Martin F."/>
            <person name="Albertini E."/>
            <person name="Donnini D."/>
            <person name="Bonito G."/>
        </authorList>
    </citation>
    <scope>NUCLEOTIDE SEQUENCE [LARGE SCALE GENOMIC DNA]</scope>
    <source>
        <strain evidence="3 4">Sb_GMNB300</strain>
    </source>
</reference>
<dbReference type="InterPro" id="IPR050791">
    <property type="entry name" value="Aldo-Keto_reductase"/>
</dbReference>
<evidence type="ECO:0000259" key="2">
    <source>
        <dbReference type="Pfam" id="PF00248"/>
    </source>
</evidence>
<organism evidence="3 4">
    <name type="scientific">Sphaerosporella brunnea</name>
    <dbReference type="NCBI Taxonomy" id="1250544"/>
    <lineage>
        <taxon>Eukaryota</taxon>
        <taxon>Fungi</taxon>
        <taxon>Dikarya</taxon>
        <taxon>Ascomycota</taxon>
        <taxon>Pezizomycotina</taxon>
        <taxon>Pezizomycetes</taxon>
        <taxon>Pezizales</taxon>
        <taxon>Pyronemataceae</taxon>
        <taxon>Sphaerosporella</taxon>
    </lineage>
</organism>
<proteinExistence type="predicted"/>
<dbReference type="InterPro" id="IPR036812">
    <property type="entry name" value="NAD(P)_OxRdtase_dom_sf"/>
</dbReference>
<evidence type="ECO:0000313" key="3">
    <source>
        <dbReference type="EMBL" id="KAA8911294.1"/>
    </source>
</evidence>
<dbReference type="InterPro" id="IPR020471">
    <property type="entry name" value="AKR"/>
</dbReference>
<dbReference type="InterPro" id="IPR023210">
    <property type="entry name" value="NADP_OxRdtase_dom"/>
</dbReference>
<evidence type="ECO:0000256" key="1">
    <source>
        <dbReference type="ARBA" id="ARBA00023002"/>
    </source>
</evidence>
<dbReference type="PRINTS" id="PR00069">
    <property type="entry name" value="ALDKETRDTASE"/>
</dbReference>
<dbReference type="InParanoid" id="A0A5J5F449"/>
<dbReference type="OrthoDB" id="37537at2759"/>